<dbReference type="STRING" id="1330021.A0A367L3S1"/>
<evidence type="ECO:0000256" key="1">
    <source>
        <dbReference type="SAM" id="Coils"/>
    </source>
</evidence>
<feature type="compositionally biased region" description="Low complexity" evidence="2">
    <location>
        <begin position="54"/>
        <end position="67"/>
    </location>
</feature>
<keyword evidence="5" id="KW-1185">Reference proteome</keyword>
<feature type="compositionally biased region" description="Pro residues" evidence="2">
    <location>
        <begin position="620"/>
        <end position="629"/>
    </location>
</feature>
<evidence type="ECO:0000259" key="3">
    <source>
        <dbReference type="Pfam" id="PF15456"/>
    </source>
</evidence>
<feature type="region of interest" description="Disordered" evidence="2">
    <location>
        <begin position="423"/>
        <end position="509"/>
    </location>
</feature>
<feature type="compositionally biased region" description="Acidic residues" evidence="2">
    <location>
        <begin position="576"/>
        <end position="591"/>
    </location>
</feature>
<dbReference type="Pfam" id="PF15456">
    <property type="entry name" value="Uds1"/>
    <property type="match status" value="1"/>
</dbReference>
<feature type="compositionally biased region" description="Low complexity" evidence="2">
    <location>
        <begin position="183"/>
        <end position="203"/>
    </location>
</feature>
<dbReference type="EMBL" id="LKCN02000017">
    <property type="protein sequence ID" value="RCI09071.1"/>
    <property type="molecule type" value="Genomic_DNA"/>
</dbReference>
<accession>A0A367L3S1</accession>
<gene>
    <name evidence="4" type="ORF">L249_5102</name>
</gene>
<feature type="compositionally biased region" description="Basic and acidic residues" evidence="2">
    <location>
        <begin position="233"/>
        <end position="265"/>
    </location>
</feature>
<dbReference type="Proteomes" id="UP000253664">
    <property type="component" value="Unassembled WGS sequence"/>
</dbReference>
<dbReference type="InterPro" id="IPR029191">
    <property type="entry name" value="Uds1"/>
</dbReference>
<evidence type="ECO:0000256" key="2">
    <source>
        <dbReference type="SAM" id="MobiDB-lite"/>
    </source>
</evidence>
<feature type="compositionally biased region" description="Basic and acidic residues" evidence="2">
    <location>
        <begin position="592"/>
        <end position="602"/>
    </location>
</feature>
<feature type="compositionally biased region" description="Polar residues" evidence="2">
    <location>
        <begin position="456"/>
        <end position="465"/>
    </location>
</feature>
<sequence length="649" mass="71208">MAHIASCLASPGHPPDLPPPPPPPSQASKKPHLWRMLSVDSQPRYQLFPREKPAATTATADSRPRPAASRRRKVTVPDLGPMTTVHEVPMDSPTIPGLPPLHECGPDSADEDEAPIPPPKDAKPLSIPQRPAPAPFLRTLKSAGSLKVAAKPQSDEPSWTPCSDADRVITPSHSTPDLSLPRSAATDGTSSTTLTTPVSAALTEPQRVSPRPWDGQDHDSSRRHRRWISDSSGMKDRGRSRRRVETSEHGSKKAGRDAGRDQAPDRCVFEALPRGWRPHHAVGQIGVDDAASLQYQAHRQAERFEVLKKEDVEALSREIRKMDERTEHMRSTYAALRAQRRNMHSRIRQYLSSPRVGFNFESMLKQEERLADLDASIDDCVSELDRVENRRTRVRQKLLEHVAAANLLPVLATSGDAEAVRSPTLRHLSTPPRSPSSQAAVPPSGGNDDHDDHGSTAESASSTNAKLKRKPLLELEPVPEPESDAEPEQLDPEPAPRHSRVSSVRSPRRPGVESIRVYMGGDVFTLLADVEKDFSKLSDEEMKNTKSVPAADSPSSMYSPATWLATPRTPAYWSVVEEEAEEDEAEAEAEAGEDKPSERREQDDDDDDDEAVPSRLRTPTPTPPTPPLKDYPQPAGGGGTLLTSAVFRP</sequence>
<reference evidence="4 5" key="1">
    <citation type="journal article" date="2015" name="BMC Genomics">
        <title>Insights from the genome of Ophiocordyceps polyrhachis-furcata to pathogenicity and host specificity in insect fungi.</title>
        <authorList>
            <person name="Wichadakul D."/>
            <person name="Kobmoo N."/>
            <person name="Ingsriswang S."/>
            <person name="Tangphatsornruang S."/>
            <person name="Chantasingh D."/>
            <person name="Luangsa-ard J.J."/>
            <person name="Eurwilaichitr L."/>
        </authorList>
    </citation>
    <scope>NUCLEOTIDE SEQUENCE [LARGE SCALE GENOMIC DNA]</scope>
    <source>
        <strain evidence="4 5">BCC 54312</strain>
    </source>
</reference>
<comment type="caution">
    <text evidence="4">The sequence shown here is derived from an EMBL/GenBank/DDBJ whole genome shotgun (WGS) entry which is preliminary data.</text>
</comment>
<feature type="region of interest" description="Disordered" evidence="2">
    <location>
        <begin position="537"/>
        <end position="649"/>
    </location>
</feature>
<dbReference type="OrthoDB" id="5429395at2759"/>
<feature type="compositionally biased region" description="Acidic residues" evidence="2">
    <location>
        <begin position="477"/>
        <end position="491"/>
    </location>
</feature>
<dbReference type="AlphaFoldDB" id="A0A367L3S1"/>
<organism evidence="4 5">
    <name type="scientific">Ophiocordyceps polyrhachis-furcata BCC 54312</name>
    <dbReference type="NCBI Taxonomy" id="1330021"/>
    <lineage>
        <taxon>Eukaryota</taxon>
        <taxon>Fungi</taxon>
        <taxon>Dikarya</taxon>
        <taxon>Ascomycota</taxon>
        <taxon>Pezizomycotina</taxon>
        <taxon>Sordariomycetes</taxon>
        <taxon>Hypocreomycetidae</taxon>
        <taxon>Hypocreales</taxon>
        <taxon>Ophiocordycipitaceae</taxon>
        <taxon>Ophiocordyceps</taxon>
    </lineage>
</organism>
<feature type="compositionally biased region" description="Pro residues" evidence="2">
    <location>
        <begin position="12"/>
        <end position="25"/>
    </location>
</feature>
<protein>
    <recommendedName>
        <fullName evidence="3">Up-regulated during septation protein 1 domain-containing protein</fullName>
    </recommendedName>
</protein>
<keyword evidence="1" id="KW-0175">Coiled coil</keyword>
<proteinExistence type="predicted"/>
<feature type="domain" description="Up-regulated during septation protein 1" evidence="3">
    <location>
        <begin position="292"/>
        <end position="405"/>
    </location>
</feature>
<feature type="region of interest" description="Disordered" evidence="2">
    <location>
        <begin position="1"/>
        <end position="265"/>
    </location>
</feature>
<feature type="coiled-coil region" evidence="1">
    <location>
        <begin position="370"/>
        <end position="397"/>
    </location>
</feature>
<name>A0A367L3S1_9HYPO</name>
<evidence type="ECO:0000313" key="5">
    <source>
        <dbReference type="Proteomes" id="UP000253664"/>
    </source>
</evidence>
<evidence type="ECO:0000313" key="4">
    <source>
        <dbReference type="EMBL" id="RCI09071.1"/>
    </source>
</evidence>